<dbReference type="GO" id="GO:0005829">
    <property type="term" value="C:cytosol"/>
    <property type="evidence" value="ECO:0007669"/>
    <property type="project" value="UniProtKB-ARBA"/>
</dbReference>
<feature type="region of interest" description="Disordered" evidence="6">
    <location>
        <begin position="214"/>
        <end position="236"/>
    </location>
</feature>
<dbReference type="InterPro" id="IPR029515">
    <property type="entry name" value="Liprin"/>
</dbReference>
<keyword evidence="2" id="KW-0597">Phosphoprotein</keyword>
<feature type="region of interest" description="Disordered" evidence="6">
    <location>
        <begin position="281"/>
        <end position="308"/>
    </location>
</feature>
<dbReference type="FunFam" id="1.10.150.50:FF:000007">
    <property type="entry name" value="Liprin-beta-1 isoform 1"/>
    <property type="match status" value="1"/>
</dbReference>
<dbReference type="InterPro" id="IPR013761">
    <property type="entry name" value="SAM/pointed_sf"/>
</dbReference>
<keyword evidence="4 5" id="KW-0175">Coiled coil</keyword>
<feature type="coiled-coil region" evidence="5">
    <location>
        <begin position="168"/>
        <end position="209"/>
    </location>
</feature>
<feature type="coiled-coil region" evidence="5">
    <location>
        <begin position="86"/>
        <end position="127"/>
    </location>
</feature>
<dbReference type="FunFam" id="1.10.150.50:FF:000005">
    <property type="entry name" value="Liprin-beta-1 isoform 1"/>
    <property type="match status" value="1"/>
</dbReference>
<evidence type="ECO:0000256" key="1">
    <source>
        <dbReference type="ARBA" id="ARBA00007547"/>
    </source>
</evidence>
<dbReference type="InterPro" id="IPR001660">
    <property type="entry name" value="SAM"/>
</dbReference>
<accession>A0A7I8VZX8</accession>
<organism evidence="8 9">
    <name type="scientific">Dimorphilus gyrociliatus</name>
    <dbReference type="NCBI Taxonomy" id="2664684"/>
    <lineage>
        <taxon>Eukaryota</taxon>
        <taxon>Metazoa</taxon>
        <taxon>Spiralia</taxon>
        <taxon>Lophotrochozoa</taxon>
        <taxon>Annelida</taxon>
        <taxon>Polychaeta</taxon>
        <taxon>Polychaeta incertae sedis</taxon>
        <taxon>Dinophilidae</taxon>
        <taxon>Dimorphilus</taxon>
    </lineage>
</organism>
<reference evidence="8 9" key="1">
    <citation type="submission" date="2020-08" db="EMBL/GenBank/DDBJ databases">
        <authorList>
            <person name="Hejnol A."/>
        </authorList>
    </citation>
    <scope>NUCLEOTIDE SEQUENCE [LARGE SCALE GENOMIC DNA]</scope>
</reference>
<dbReference type="CDD" id="cd09563">
    <property type="entry name" value="SAM_liprin-beta1_2_repeat1"/>
    <property type="match status" value="1"/>
</dbReference>
<feature type="domain" description="SAM" evidence="7">
    <location>
        <begin position="566"/>
        <end position="597"/>
    </location>
</feature>
<feature type="region of interest" description="Disordered" evidence="6">
    <location>
        <begin position="328"/>
        <end position="352"/>
    </location>
</feature>
<evidence type="ECO:0000313" key="9">
    <source>
        <dbReference type="Proteomes" id="UP000549394"/>
    </source>
</evidence>
<evidence type="ECO:0000256" key="4">
    <source>
        <dbReference type="ARBA" id="ARBA00023054"/>
    </source>
</evidence>
<comment type="similarity">
    <text evidence="1">Belongs to the liprin family. Liprin-beta subfamily.</text>
</comment>
<gene>
    <name evidence="8" type="ORF">DGYR_LOCUS9404</name>
</gene>
<protein>
    <submittedName>
        <fullName evidence="8">DgyrCDS9958</fullName>
    </submittedName>
</protein>
<feature type="domain" description="SAM" evidence="7">
    <location>
        <begin position="403"/>
        <end position="458"/>
    </location>
</feature>
<dbReference type="Pfam" id="PF07647">
    <property type="entry name" value="SAM_2"/>
    <property type="match status" value="1"/>
</dbReference>
<evidence type="ECO:0000313" key="8">
    <source>
        <dbReference type="EMBL" id="CAD5121454.1"/>
    </source>
</evidence>
<dbReference type="PANTHER" id="PTHR12587">
    <property type="entry name" value="LAR INTERACTING PROTEIN LIP -RELATED PROTEIN"/>
    <property type="match status" value="1"/>
</dbReference>
<dbReference type="InterPro" id="IPR058914">
    <property type="entry name" value="LIPB1/2_CC"/>
</dbReference>
<dbReference type="Gene3D" id="1.10.150.50">
    <property type="entry name" value="Transcription Factor, Ets-1"/>
    <property type="match status" value="3"/>
</dbReference>
<dbReference type="Pfam" id="PF26022">
    <property type="entry name" value="CC_Liprin_beta"/>
    <property type="match status" value="1"/>
</dbReference>
<evidence type="ECO:0000256" key="6">
    <source>
        <dbReference type="SAM" id="MobiDB-lite"/>
    </source>
</evidence>
<evidence type="ECO:0000259" key="7">
    <source>
        <dbReference type="PROSITE" id="PS50105"/>
    </source>
</evidence>
<keyword evidence="9" id="KW-1185">Reference proteome</keyword>
<dbReference type="InterPro" id="IPR037618">
    <property type="entry name" value="LIPB1/2_SAM_2nd"/>
</dbReference>
<sequence length="733" mass="82979">MDKRRPNSLPRLNSLQQITAERIRRAERDKQALMFQVAMLNDQLDSQAVRLRDVQLCADERQTQLARAQHFLQKELLSRTAAETHKLDLMAEISNLKLKLATSEKERRELNEQLKFVQSSSEETRAKLTQRLREVAELKARLAAYDASSLLSPHSSPDMSQTNRTLDRERTLERLKRKHAEVDRLRRSVEQLLQSNAAKDRELEDLRRAFRSRRLPAENANNARLPPPGATSTPVQPLASTKLTTLRNGSTQPPAVLTESGILSPPSTIVCVSPSSSCNTVTKSSSFEQLTPDIESPTPPRRDYARADTDDEALKDELAAEYRLIQQRQERQFNGGGSNGLDSNSHERKKKKTIKKIFQRLRRSSSQDLDLETTDEFKRNALRATAGPRLGWSRDDDLAFELWDSDRLAAWLHSLGLSQYVITCKRFGRTGEWLKNATPHDLEKELGMKHPLHRKKLLLAAVAASSPKGAEPPSIARFDHHCVSRWLDDIGLPQYKEAFSEARIDGRVLHQMTVDDLISVRVTSALHHASISRAIQLLRLNKFDTSYMIRRPGNGSQTGAERVMFWSNHRVMDWLRSIDLSEYTANLRGSGVHGALMVLEPRFTSEQLASILSIPQSKTLIRRHLNTHFITLVGNDVQMSKREAENQPGYVALSSSQKVRVKPKLVQLFSHKRSRSEQDPEELVCPLNKDFTPTSSIRNGSSNEIGTVSNDINALTNMLSKDKFLEDVLTSNV</sequence>
<name>A0A7I8VZX8_9ANNE</name>
<dbReference type="CDD" id="cd09566">
    <property type="entry name" value="SAM_liprin-beta1_2_repeat2"/>
    <property type="match status" value="1"/>
</dbReference>
<dbReference type="GO" id="GO:0048786">
    <property type="term" value="C:presynaptic active zone"/>
    <property type="evidence" value="ECO:0007669"/>
    <property type="project" value="TreeGrafter"/>
</dbReference>
<dbReference type="GO" id="GO:0007528">
    <property type="term" value="P:neuromuscular junction development"/>
    <property type="evidence" value="ECO:0007669"/>
    <property type="project" value="TreeGrafter"/>
</dbReference>
<feature type="domain" description="SAM" evidence="7">
    <location>
        <begin position="478"/>
        <end position="541"/>
    </location>
</feature>
<dbReference type="PANTHER" id="PTHR12587:SF14">
    <property type="entry name" value="AT31531P"/>
    <property type="match status" value="1"/>
</dbReference>
<dbReference type="SUPFAM" id="SSF47769">
    <property type="entry name" value="SAM/Pointed domain"/>
    <property type="match status" value="3"/>
</dbReference>
<evidence type="ECO:0000256" key="5">
    <source>
        <dbReference type="SAM" id="Coils"/>
    </source>
</evidence>
<dbReference type="PROSITE" id="PS50105">
    <property type="entry name" value="SAM_DOMAIN"/>
    <property type="match status" value="3"/>
</dbReference>
<dbReference type="SMART" id="SM00454">
    <property type="entry name" value="SAM"/>
    <property type="match status" value="3"/>
</dbReference>
<dbReference type="AlphaFoldDB" id="A0A7I8VZX8"/>
<keyword evidence="3" id="KW-0677">Repeat</keyword>
<dbReference type="OrthoDB" id="6516566at2759"/>
<comment type="caution">
    <text evidence="8">The sequence shown here is derived from an EMBL/GenBank/DDBJ whole genome shotgun (WGS) entry which is preliminary data.</text>
</comment>
<evidence type="ECO:0000256" key="3">
    <source>
        <dbReference type="ARBA" id="ARBA00022737"/>
    </source>
</evidence>
<dbReference type="Pfam" id="PF00536">
    <property type="entry name" value="SAM_1"/>
    <property type="match status" value="2"/>
</dbReference>
<dbReference type="InterPro" id="IPR037617">
    <property type="entry name" value="LIPB1/2_SAM_1"/>
</dbReference>
<proteinExistence type="inferred from homology"/>
<evidence type="ECO:0000256" key="2">
    <source>
        <dbReference type="ARBA" id="ARBA00022553"/>
    </source>
</evidence>
<dbReference type="Proteomes" id="UP000549394">
    <property type="component" value="Unassembled WGS sequence"/>
</dbReference>
<dbReference type="EMBL" id="CAJFCJ010000014">
    <property type="protein sequence ID" value="CAD5121454.1"/>
    <property type="molecule type" value="Genomic_DNA"/>
</dbReference>